<proteinExistence type="predicted"/>
<keyword evidence="2" id="KW-1185">Reference proteome</keyword>
<organism evidence="1 2">
    <name type="scientific">Aspergillus calidoustus</name>
    <dbReference type="NCBI Taxonomy" id="454130"/>
    <lineage>
        <taxon>Eukaryota</taxon>
        <taxon>Fungi</taxon>
        <taxon>Dikarya</taxon>
        <taxon>Ascomycota</taxon>
        <taxon>Pezizomycotina</taxon>
        <taxon>Eurotiomycetes</taxon>
        <taxon>Eurotiomycetidae</taxon>
        <taxon>Eurotiales</taxon>
        <taxon>Aspergillaceae</taxon>
        <taxon>Aspergillus</taxon>
        <taxon>Aspergillus subgen. Nidulantes</taxon>
    </lineage>
</organism>
<dbReference type="Proteomes" id="UP000054771">
    <property type="component" value="Unassembled WGS sequence"/>
</dbReference>
<gene>
    <name evidence="1" type="ORF">ASPCAL01690</name>
</gene>
<dbReference type="EMBL" id="CDMC01000002">
    <property type="protein sequence ID" value="CEN59238.1"/>
    <property type="molecule type" value="Genomic_DNA"/>
</dbReference>
<evidence type="ECO:0000313" key="2">
    <source>
        <dbReference type="Proteomes" id="UP000054771"/>
    </source>
</evidence>
<sequence length="98" mass="10906">MSNEQIESHPSEELGRSFRVDLIQMARALNEAQVRHLVFGYSAVSLLPDDPGHDGSGVYHEIELAVPRDKTLSSFRPMILNTTILNTMILNTSLATIQ</sequence>
<dbReference type="AlphaFoldDB" id="A0A0U5GN81"/>
<accession>A0A0U5GN81</accession>
<reference evidence="2" key="1">
    <citation type="journal article" date="2016" name="Genome Announc.">
        <title>Draft genome sequences of fungus Aspergillus calidoustus.</title>
        <authorList>
            <person name="Horn F."/>
            <person name="Linde J."/>
            <person name="Mattern D.J."/>
            <person name="Walther G."/>
            <person name="Guthke R."/>
            <person name="Scherlach K."/>
            <person name="Martin K."/>
            <person name="Brakhage A.A."/>
            <person name="Petzke L."/>
            <person name="Valiante V."/>
        </authorList>
    </citation>
    <scope>NUCLEOTIDE SEQUENCE [LARGE SCALE GENOMIC DNA]</scope>
    <source>
        <strain evidence="2">SF006504</strain>
    </source>
</reference>
<evidence type="ECO:0000313" key="1">
    <source>
        <dbReference type="EMBL" id="CEN59238.1"/>
    </source>
</evidence>
<name>A0A0U5GN81_ASPCI</name>
<protein>
    <submittedName>
        <fullName evidence="1">Uncharacterized protein</fullName>
    </submittedName>
</protein>